<organism evidence="1 2">
    <name type="scientific">Cichlidogyrus casuarinus</name>
    <dbReference type="NCBI Taxonomy" id="1844966"/>
    <lineage>
        <taxon>Eukaryota</taxon>
        <taxon>Metazoa</taxon>
        <taxon>Spiralia</taxon>
        <taxon>Lophotrochozoa</taxon>
        <taxon>Platyhelminthes</taxon>
        <taxon>Monogenea</taxon>
        <taxon>Monopisthocotylea</taxon>
        <taxon>Dactylogyridea</taxon>
        <taxon>Ancyrocephalidae</taxon>
        <taxon>Cichlidogyrus</taxon>
    </lineage>
</organism>
<evidence type="ECO:0000313" key="1">
    <source>
        <dbReference type="EMBL" id="KAL3309117.1"/>
    </source>
</evidence>
<protein>
    <submittedName>
        <fullName evidence="1">Uncharacterized protein</fullName>
    </submittedName>
</protein>
<proteinExistence type="predicted"/>
<gene>
    <name evidence="1" type="ORF">Ciccas_012337</name>
</gene>
<dbReference type="EMBL" id="JBJKFK010004270">
    <property type="protein sequence ID" value="KAL3309117.1"/>
    <property type="molecule type" value="Genomic_DNA"/>
</dbReference>
<evidence type="ECO:0000313" key="2">
    <source>
        <dbReference type="Proteomes" id="UP001626550"/>
    </source>
</evidence>
<keyword evidence="2" id="KW-1185">Reference proteome</keyword>
<dbReference type="Proteomes" id="UP001626550">
    <property type="component" value="Unassembled WGS sequence"/>
</dbReference>
<comment type="caution">
    <text evidence="1">The sequence shown here is derived from an EMBL/GenBank/DDBJ whole genome shotgun (WGS) entry which is preliminary data.</text>
</comment>
<accession>A0ABD2PQZ3</accession>
<name>A0ABD2PQZ3_9PLAT</name>
<dbReference type="AlphaFoldDB" id="A0ABD2PQZ3"/>
<sequence length="152" mass="17607">MCLWVEATDIAACKIDEFNSERGVGRMPSELKFGARSNEANCFVENEFRVEVNVAKVEYLLNLADGKPGINNVRLHLMLQNINGKDWKTNPPHYFIRENGIDVRYPGHTFSREGDYSKLTAEYWLQGSAENDNKDMKLWWRVIRTLISTIHQ</sequence>
<reference evidence="1 2" key="1">
    <citation type="submission" date="2024-11" db="EMBL/GenBank/DDBJ databases">
        <title>Adaptive evolution of stress response genes in parasites aligns with host niche diversity.</title>
        <authorList>
            <person name="Hahn C."/>
            <person name="Resl P."/>
        </authorList>
    </citation>
    <scope>NUCLEOTIDE SEQUENCE [LARGE SCALE GENOMIC DNA]</scope>
    <source>
        <strain evidence="1">EGGRZ-B1_66</strain>
        <tissue evidence="1">Body</tissue>
    </source>
</reference>